<dbReference type="PANTHER" id="PTHR13009:SF22">
    <property type="entry name" value="LD43819P"/>
    <property type="match status" value="1"/>
</dbReference>
<comment type="similarity">
    <text evidence="1">Belongs to the AHA1 family.</text>
</comment>
<accession>A0A7M5WZ12</accession>
<dbReference type="PANTHER" id="PTHR13009">
    <property type="entry name" value="HEAT SHOCK PROTEIN 90 HSP90 CO-CHAPERONE AHA-1"/>
    <property type="match status" value="1"/>
</dbReference>
<dbReference type="Proteomes" id="UP000594262">
    <property type="component" value="Unplaced"/>
</dbReference>
<dbReference type="EnsemblMetazoa" id="CLYHEMT015174.1">
    <property type="protein sequence ID" value="CLYHEMP015174.1"/>
    <property type="gene ID" value="CLYHEMG015174"/>
</dbReference>
<dbReference type="GeneID" id="136811097"/>
<reference evidence="3" key="1">
    <citation type="submission" date="2021-01" db="UniProtKB">
        <authorList>
            <consortium name="EnsemblMetazoa"/>
        </authorList>
    </citation>
    <scope>IDENTIFICATION</scope>
</reference>
<evidence type="ECO:0000313" key="3">
    <source>
        <dbReference type="EnsemblMetazoa" id="CLYHEMP015174.1"/>
    </source>
</evidence>
<dbReference type="SUPFAM" id="SSF103111">
    <property type="entry name" value="Activator of Hsp90 ATPase, Aha1"/>
    <property type="match status" value="1"/>
</dbReference>
<sequence length="340" mass="38624">MALWGKGDPRWIVEERPDSTNVNNWHWTERDATAWSKDKLKKLFMSVKEETGEGSWQIDEVKDVTGEATINNRKGKLIFFYEWELKFAYKGQLNGSELDYKGTISIPNLSDENTADEIDVVVAAKGDSKNADKLKQMIRENGIKMCQDKCAEYIDALRAEYTKGMVLPTKDASNINAAPTGTKEAAKQFKVSDQMKNLNVNKEKKTDGVTITVSEEFKTRSEEIYHTLTQSERLCMFTRSTCTSEPKVGGEFILMNGNITGKYIQLDVGKKIVQQWRFKEWSEGLFSTVTIELEEKSGDTLLKLTQTGVPGFDKTRTEQGWKQYFFGPIKQIFGFGASLF</sequence>
<dbReference type="GO" id="GO:0006457">
    <property type="term" value="P:protein folding"/>
    <property type="evidence" value="ECO:0007669"/>
    <property type="project" value="TreeGrafter"/>
</dbReference>
<name>A0A7M5WZ12_9CNID</name>
<dbReference type="Gene3D" id="3.15.10.20">
    <property type="entry name" value="Activator of Hsp90 ATPase Aha1, N-terminal domain"/>
    <property type="match status" value="1"/>
</dbReference>
<dbReference type="InterPro" id="IPR036338">
    <property type="entry name" value="Aha1"/>
</dbReference>
<dbReference type="Gene3D" id="3.30.530.20">
    <property type="match status" value="1"/>
</dbReference>
<dbReference type="InterPro" id="IPR013538">
    <property type="entry name" value="ASHA1/2-like_C"/>
</dbReference>
<dbReference type="SUPFAM" id="SSF55961">
    <property type="entry name" value="Bet v1-like"/>
    <property type="match status" value="1"/>
</dbReference>
<evidence type="ECO:0000313" key="4">
    <source>
        <dbReference type="Proteomes" id="UP000594262"/>
    </source>
</evidence>
<feature type="domain" description="Activator of Hsp90 ATPase AHSA1-like N-terminal" evidence="2">
    <location>
        <begin position="29"/>
        <end position="163"/>
    </location>
</feature>
<dbReference type="Pfam" id="PF08327">
    <property type="entry name" value="AHSA1"/>
    <property type="match status" value="1"/>
</dbReference>
<proteinExistence type="inferred from homology"/>
<dbReference type="CDD" id="cd08892">
    <property type="entry name" value="SRPBCC_Aha1"/>
    <property type="match status" value="1"/>
</dbReference>
<dbReference type="AlphaFoldDB" id="A0A7M5WZ12"/>
<evidence type="ECO:0000256" key="1">
    <source>
        <dbReference type="ARBA" id="ARBA00006817"/>
    </source>
</evidence>
<keyword evidence="4" id="KW-1185">Reference proteome</keyword>
<organism evidence="3 4">
    <name type="scientific">Clytia hemisphaerica</name>
    <dbReference type="NCBI Taxonomy" id="252671"/>
    <lineage>
        <taxon>Eukaryota</taxon>
        <taxon>Metazoa</taxon>
        <taxon>Cnidaria</taxon>
        <taxon>Hydrozoa</taxon>
        <taxon>Hydroidolina</taxon>
        <taxon>Leptothecata</taxon>
        <taxon>Obeliida</taxon>
        <taxon>Clytiidae</taxon>
        <taxon>Clytia</taxon>
    </lineage>
</organism>
<dbReference type="SMART" id="SM01000">
    <property type="entry name" value="Aha1_N"/>
    <property type="match status" value="1"/>
</dbReference>
<dbReference type="InterPro" id="IPR023393">
    <property type="entry name" value="START-like_dom_sf"/>
</dbReference>
<dbReference type="Pfam" id="PF09229">
    <property type="entry name" value="Aha1_N"/>
    <property type="match status" value="1"/>
</dbReference>
<dbReference type="RefSeq" id="XP_066923798.1">
    <property type="nucleotide sequence ID" value="XM_067067697.1"/>
</dbReference>
<dbReference type="InterPro" id="IPR015310">
    <property type="entry name" value="AHSA1-like_N"/>
</dbReference>
<dbReference type="OrthoDB" id="567237at2759"/>
<evidence type="ECO:0000259" key="2">
    <source>
        <dbReference type="SMART" id="SM01000"/>
    </source>
</evidence>
<dbReference type="GO" id="GO:0051087">
    <property type="term" value="F:protein-folding chaperone binding"/>
    <property type="evidence" value="ECO:0007669"/>
    <property type="project" value="InterPro"/>
</dbReference>
<dbReference type="GO" id="GO:0001671">
    <property type="term" value="F:ATPase activator activity"/>
    <property type="evidence" value="ECO:0007669"/>
    <property type="project" value="InterPro"/>
</dbReference>
<protein>
    <recommendedName>
        <fullName evidence="2">Activator of Hsp90 ATPase AHSA1-like N-terminal domain-containing protein</fullName>
    </recommendedName>
</protein>
<dbReference type="GO" id="GO:0005829">
    <property type="term" value="C:cytosol"/>
    <property type="evidence" value="ECO:0007669"/>
    <property type="project" value="TreeGrafter"/>
</dbReference>